<sequence length="69" mass="8733">MTNNEINKFNINIINYIKEINNEFKFINLNNKDEYYILYNMLKKYELFILNKIIQYNFIKNKDYKLYIY</sequence>
<organism evidence="1">
    <name type="scientific">viral metagenome</name>
    <dbReference type="NCBI Taxonomy" id="1070528"/>
    <lineage>
        <taxon>unclassified sequences</taxon>
        <taxon>metagenomes</taxon>
        <taxon>organismal metagenomes</taxon>
    </lineage>
</organism>
<dbReference type="AlphaFoldDB" id="A0A6C0H7Z6"/>
<protein>
    <submittedName>
        <fullName evidence="1">Uncharacterized protein</fullName>
    </submittedName>
</protein>
<name>A0A6C0H7Z6_9ZZZZ</name>
<accession>A0A6C0H7Z6</accession>
<proteinExistence type="predicted"/>
<evidence type="ECO:0000313" key="1">
    <source>
        <dbReference type="EMBL" id="QHT76629.1"/>
    </source>
</evidence>
<dbReference type="EMBL" id="MN739898">
    <property type="protein sequence ID" value="QHT76629.1"/>
    <property type="molecule type" value="Genomic_DNA"/>
</dbReference>
<reference evidence="1" key="1">
    <citation type="journal article" date="2020" name="Nature">
        <title>Giant virus diversity and host interactions through global metagenomics.</title>
        <authorList>
            <person name="Schulz F."/>
            <person name="Roux S."/>
            <person name="Paez-Espino D."/>
            <person name="Jungbluth S."/>
            <person name="Walsh D.A."/>
            <person name="Denef V.J."/>
            <person name="McMahon K.D."/>
            <person name="Konstantinidis K.T."/>
            <person name="Eloe-Fadrosh E.A."/>
            <person name="Kyrpides N.C."/>
            <person name="Woyke T."/>
        </authorList>
    </citation>
    <scope>NUCLEOTIDE SEQUENCE</scope>
    <source>
        <strain evidence="1">GVMAG-M-3300023179-82</strain>
    </source>
</reference>